<reference evidence="1" key="1">
    <citation type="submission" date="2024-05" db="EMBL/GenBank/DDBJ databases">
        <authorList>
            <person name="Cai S.Y."/>
            <person name="Jin L.M."/>
            <person name="Li H.R."/>
        </authorList>
    </citation>
    <scope>NUCLEOTIDE SEQUENCE</scope>
    <source>
        <strain evidence="1">A5-74</strain>
    </source>
</reference>
<evidence type="ECO:0000313" key="1">
    <source>
        <dbReference type="EMBL" id="XCG62537.1"/>
    </source>
</evidence>
<dbReference type="AlphaFoldDB" id="A0AAU8DJZ7"/>
<sequence>MDPRPTITDPLAAAKADLDALEGGEFGPPQDEVEIYGRVHAGLAAALAGAAAERTGPSGPAPGR</sequence>
<dbReference type="EMBL" id="CP159218">
    <property type="protein sequence ID" value="XCG62537.1"/>
    <property type="molecule type" value="Genomic_DNA"/>
</dbReference>
<name>A0AAU8DJZ7_9ACTN</name>
<accession>A0AAU8DJZ7</accession>
<proteinExistence type="predicted"/>
<gene>
    <name evidence="1" type="ORF">ABLG96_14955</name>
</gene>
<organism evidence="1">
    <name type="scientific">Nakamurella sp. A5-74</name>
    <dbReference type="NCBI Taxonomy" id="3158264"/>
    <lineage>
        <taxon>Bacteria</taxon>
        <taxon>Bacillati</taxon>
        <taxon>Actinomycetota</taxon>
        <taxon>Actinomycetes</taxon>
        <taxon>Nakamurellales</taxon>
        <taxon>Nakamurellaceae</taxon>
        <taxon>Nakamurella</taxon>
    </lineage>
</organism>
<dbReference type="RefSeq" id="WP_353648152.1">
    <property type="nucleotide sequence ID" value="NZ_CP159218.1"/>
</dbReference>
<protein>
    <submittedName>
        <fullName evidence="1">Uncharacterized protein</fullName>
    </submittedName>
</protein>